<dbReference type="EMBL" id="AAKM01002768">
    <property type="protein sequence ID" value="EDL42523.1"/>
    <property type="molecule type" value="Genomic_DNA"/>
</dbReference>
<protein>
    <submittedName>
        <fullName evidence="2">Variable surface protein Vir15-like</fullName>
    </submittedName>
</protein>
<dbReference type="KEGG" id="pvx:PVX_121355"/>
<dbReference type="InParanoid" id="A5KDP6"/>
<gene>
    <name evidence="2" type="ORF">PVX_121355</name>
</gene>
<dbReference type="RefSeq" id="XP_001608547.1">
    <property type="nucleotide sequence ID" value="XM_001608497.1"/>
</dbReference>
<keyword evidence="1" id="KW-1133">Transmembrane helix</keyword>
<sequence>MCLFKISGCKYLYQWVTKDCLYKGKHPEHNLKFYKELLKQSCDDQEIEDKYKNEIESISDEIFKKYKNLDDLYSNIIKLHTPRRDVCADAKVFSDLYINQINGFISSVNNEFYDELELYRKEYESIMKNNDCQNVQKTLPSIYGNNTGTAIIIPFSIISLLTLSLFIMYKFTPLKSILRLQGRGSSKFRNEFDEEINAKVYESPNSRKVSKKGLYNIAYHSN</sequence>
<dbReference type="VEuPathDB" id="PlasmoDB:PVX_121355"/>
<keyword evidence="1" id="KW-0472">Membrane</keyword>
<name>A5KDP6_PLAVS</name>
<reference evidence="2 3" key="1">
    <citation type="journal article" date="2008" name="Nature">
        <title>Comparative genomics of the neglected human malaria parasite Plasmodium vivax.</title>
        <authorList>
            <person name="Carlton J.M."/>
            <person name="Adams J.H."/>
            <person name="Silva J.C."/>
            <person name="Bidwell S.L."/>
            <person name="Lorenzi H."/>
            <person name="Caler E."/>
            <person name="Crabtree J."/>
            <person name="Angiuoli S.V."/>
            <person name="Merino E.F."/>
            <person name="Amedeo P."/>
            <person name="Cheng Q."/>
            <person name="Coulson R.M."/>
            <person name="Crabb B.S."/>
            <person name="Del Portillo H.A."/>
            <person name="Essien K."/>
            <person name="Feldblyum T.V."/>
            <person name="Fernandez-Becerra C."/>
            <person name="Gilson P.R."/>
            <person name="Gueye A.H."/>
            <person name="Guo X."/>
            <person name="Kang'a S."/>
            <person name="Kooij T.W."/>
            <person name="Korsinczky M."/>
            <person name="Meyer E.V."/>
            <person name="Nene V."/>
            <person name="Paulsen I."/>
            <person name="White O."/>
            <person name="Ralph S.A."/>
            <person name="Ren Q."/>
            <person name="Sargeant T.J."/>
            <person name="Salzberg S.L."/>
            <person name="Stoeckert C.J."/>
            <person name="Sullivan S.A."/>
            <person name="Yamamoto M.M."/>
            <person name="Hoffman S.L."/>
            <person name="Wortman J.R."/>
            <person name="Gardner M.J."/>
            <person name="Galinski M.R."/>
            <person name="Barnwell J.W."/>
            <person name="Fraser-Liggett C.M."/>
        </authorList>
    </citation>
    <scope>NUCLEOTIDE SEQUENCE [LARGE SCALE GENOMIC DNA]</scope>
    <source>
        <strain evidence="2 3">Salvador I</strain>
    </source>
</reference>
<evidence type="ECO:0000313" key="3">
    <source>
        <dbReference type="Proteomes" id="UP000008333"/>
    </source>
</evidence>
<dbReference type="Proteomes" id="UP000008333">
    <property type="component" value="Unassembled WGS sequence"/>
</dbReference>
<keyword evidence="1" id="KW-0812">Transmembrane</keyword>
<proteinExistence type="predicted"/>
<evidence type="ECO:0000313" key="2">
    <source>
        <dbReference type="EMBL" id="EDL42523.1"/>
    </source>
</evidence>
<keyword evidence="3" id="KW-1185">Reference proteome</keyword>
<organism evidence="2 3">
    <name type="scientific">Plasmodium vivax (strain Salvador I)</name>
    <dbReference type="NCBI Taxonomy" id="126793"/>
    <lineage>
        <taxon>Eukaryota</taxon>
        <taxon>Sar</taxon>
        <taxon>Alveolata</taxon>
        <taxon>Apicomplexa</taxon>
        <taxon>Aconoidasida</taxon>
        <taxon>Haemosporida</taxon>
        <taxon>Plasmodiidae</taxon>
        <taxon>Plasmodium</taxon>
        <taxon>Plasmodium (Plasmodium)</taxon>
    </lineage>
</organism>
<dbReference type="PhylomeDB" id="A5KDP6"/>
<comment type="caution">
    <text evidence="2">The sequence shown here is derived from an EMBL/GenBank/DDBJ whole genome shotgun (WGS) entry which is preliminary data.</text>
</comment>
<dbReference type="AlphaFoldDB" id="A5KDP6"/>
<accession>A5KDP6</accession>
<dbReference type="GeneID" id="5471456"/>
<feature type="transmembrane region" description="Helical" evidence="1">
    <location>
        <begin position="150"/>
        <end position="169"/>
    </location>
</feature>
<evidence type="ECO:0000256" key="1">
    <source>
        <dbReference type="SAM" id="Phobius"/>
    </source>
</evidence>